<dbReference type="AlphaFoldDB" id="A0A0K6FUJ9"/>
<feature type="region of interest" description="Disordered" evidence="1">
    <location>
        <begin position="415"/>
        <end position="440"/>
    </location>
</feature>
<dbReference type="Proteomes" id="UP000044841">
    <property type="component" value="Unassembled WGS sequence"/>
</dbReference>
<accession>A0A0K6FUJ9</accession>
<dbReference type="EMBL" id="CYGV01001035">
    <property type="protein sequence ID" value="CUA69950.1"/>
    <property type="molecule type" value="Genomic_DNA"/>
</dbReference>
<reference evidence="3 4" key="1">
    <citation type="submission" date="2015-07" db="EMBL/GenBank/DDBJ databases">
        <authorList>
            <person name="Noorani M."/>
        </authorList>
    </citation>
    <scope>NUCLEOTIDE SEQUENCE [LARGE SCALE GENOMIC DNA]</scope>
    <source>
        <strain evidence="3">BBA 69670</strain>
    </source>
</reference>
<evidence type="ECO:0000313" key="4">
    <source>
        <dbReference type="Proteomes" id="UP000044841"/>
    </source>
</evidence>
<gene>
    <name evidence="3" type="ORF">RSOLAG22IIIB_08793</name>
</gene>
<organism evidence="3 4">
    <name type="scientific">Rhizoctonia solani</name>
    <dbReference type="NCBI Taxonomy" id="456999"/>
    <lineage>
        <taxon>Eukaryota</taxon>
        <taxon>Fungi</taxon>
        <taxon>Dikarya</taxon>
        <taxon>Basidiomycota</taxon>
        <taxon>Agaricomycotina</taxon>
        <taxon>Agaricomycetes</taxon>
        <taxon>Cantharellales</taxon>
        <taxon>Ceratobasidiaceae</taxon>
        <taxon>Rhizoctonia</taxon>
    </lineage>
</organism>
<dbReference type="Gene3D" id="3.90.1200.10">
    <property type="match status" value="1"/>
</dbReference>
<proteinExistence type="predicted"/>
<sequence length="598" mass="66566">MSTEPDLRLTTAAGLETYLASTRYASTSIETVSGGHTGFLYRVVLKEPLETGEKTVIVKHTLEYAAQSIIDIANGGTPGPGRITLNVERMDFEHEALELVNSNPELSTIVRVPRVHTYDPHTHTLIMSDVAPCRLLSSVLQEADDELVSRIGRALGEFMGKFHKWTSLPEQAAARKRFLENTTSREDVLRIRWQLALAAAKKYHVERAWMEDMYLAGMQDGQSGTVICMADFWFDNILVSTQHDLAIWIVDWETTRSARPELDVAHFATAAYSLVHVHRPIPLMREFTKAYKAHMDLDETSLGTHAGRDMLSFGVVMPWIRHRDESIKQPIAQLGVELLEAAHTGDEQALRKNPVLADIQQMSLLRQALRTRASRSNIRPEESPPPKKSYAKSIKSVASVKTLAASLASFYTSKVPGSVGTSSPKRRRSPRSELGKPPFASKNPELKWVDGVEACDGPMVSGVSTVRTLDERVSLVVHHFGEPGERGVVFYGATSVSGQVRLVASKPDPIESIEVWVTLKSSCTFSSSEPNALELRATLYRNSGPLEPGTYVFPFIFDPFPESVVVRQEEKKNVTGRPLARVLLPRRVGFIRVLSLWF</sequence>
<protein>
    <submittedName>
        <fullName evidence="3">TBC1 domain family member 2A [Mus musculus]</fullName>
    </submittedName>
</protein>
<dbReference type="Pfam" id="PF01636">
    <property type="entry name" value="APH"/>
    <property type="match status" value="1"/>
</dbReference>
<feature type="region of interest" description="Disordered" evidence="1">
    <location>
        <begin position="371"/>
        <end position="392"/>
    </location>
</feature>
<dbReference type="InterPro" id="IPR011009">
    <property type="entry name" value="Kinase-like_dom_sf"/>
</dbReference>
<dbReference type="PANTHER" id="PTHR21310">
    <property type="entry name" value="AMINOGLYCOSIDE PHOSPHOTRANSFERASE-RELATED-RELATED"/>
    <property type="match status" value="1"/>
</dbReference>
<evidence type="ECO:0000259" key="2">
    <source>
        <dbReference type="Pfam" id="PF01636"/>
    </source>
</evidence>
<dbReference type="SUPFAM" id="SSF56112">
    <property type="entry name" value="Protein kinase-like (PK-like)"/>
    <property type="match status" value="1"/>
</dbReference>
<evidence type="ECO:0000256" key="1">
    <source>
        <dbReference type="SAM" id="MobiDB-lite"/>
    </source>
</evidence>
<dbReference type="Gene3D" id="3.30.200.20">
    <property type="entry name" value="Phosphorylase Kinase, domain 1"/>
    <property type="match status" value="1"/>
</dbReference>
<evidence type="ECO:0000313" key="3">
    <source>
        <dbReference type="EMBL" id="CUA69950.1"/>
    </source>
</evidence>
<feature type="domain" description="Aminoglycoside phosphotransferase" evidence="2">
    <location>
        <begin position="86"/>
        <end position="269"/>
    </location>
</feature>
<dbReference type="InterPro" id="IPR051678">
    <property type="entry name" value="AGP_Transferase"/>
</dbReference>
<name>A0A0K6FUJ9_9AGAM</name>
<dbReference type="InterPro" id="IPR002575">
    <property type="entry name" value="Aminoglycoside_PTrfase"/>
</dbReference>
<keyword evidence="4" id="KW-1185">Reference proteome</keyword>